<dbReference type="InterPro" id="IPR032710">
    <property type="entry name" value="NTF2-like_dom_sf"/>
</dbReference>
<evidence type="ECO:0000313" key="2">
    <source>
        <dbReference type="Proteomes" id="UP001499884"/>
    </source>
</evidence>
<dbReference type="EMBL" id="BAABEP010000024">
    <property type="protein sequence ID" value="GAA3736072.1"/>
    <property type="molecule type" value="Genomic_DNA"/>
</dbReference>
<dbReference type="Gene3D" id="3.10.450.50">
    <property type="match status" value="1"/>
</dbReference>
<gene>
    <name evidence="1" type="ORF">GCM10023082_36440</name>
</gene>
<sequence>MPLQPADPVVARFVEALNSGDREAFSAVLTDDATMSDDGTERDLASWTEREIFDASGHLEVASQSDDGRSLVADYSNSTYGHMRTRWSFTVRGERISRFETGQA</sequence>
<comment type="caution">
    <text evidence="1">The sequence shown here is derived from an EMBL/GenBank/DDBJ whole genome shotgun (WGS) entry which is preliminary data.</text>
</comment>
<keyword evidence="2" id="KW-1185">Reference proteome</keyword>
<dbReference type="Proteomes" id="UP001499884">
    <property type="component" value="Unassembled WGS sequence"/>
</dbReference>
<organism evidence="1 2">
    <name type="scientific">Streptomyces tremellae</name>
    <dbReference type="NCBI Taxonomy" id="1124239"/>
    <lineage>
        <taxon>Bacteria</taxon>
        <taxon>Bacillati</taxon>
        <taxon>Actinomycetota</taxon>
        <taxon>Actinomycetes</taxon>
        <taxon>Kitasatosporales</taxon>
        <taxon>Streptomycetaceae</taxon>
        <taxon>Streptomyces</taxon>
    </lineage>
</organism>
<accession>A0ABP7FFJ6</accession>
<dbReference type="RefSeq" id="WP_345648235.1">
    <property type="nucleotide sequence ID" value="NZ_BAABEP010000024.1"/>
</dbReference>
<name>A0ABP7FFJ6_9ACTN</name>
<dbReference type="SUPFAM" id="SSF54427">
    <property type="entry name" value="NTF2-like"/>
    <property type="match status" value="1"/>
</dbReference>
<evidence type="ECO:0008006" key="3">
    <source>
        <dbReference type="Google" id="ProtNLM"/>
    </source>
</evidence>
<protein>
    <recommendedName>
        <fullName evidence="3">SnoaL-like domain-containing protein</fullName>
    </recommendedName>
</protein>
<reference evidence="2" key="1">
    <citation type="journal article" date="2019" name="Int. J. Syst. Evol. Microbiol.">
        <title>The Global Catalogue of Microorganisms (GCM) 10K type strain sequencing project: providing services to taxonomists for standard genome sequencing and annotation.</title>
        <authorList>
            <consortium name="The Broad Institute Genomics Platform"/>
            <consortium name="The Broad Institute Genome Sequencing Center for Infectious Disease"/>
            <person name="Wu L."/>
            <person name="Ma J."/>
        </authorList>
    </citation>
    <scope>NUCLEOTIDE SEQUENCE [LARGE SCALE GENOMIC DNA]</scope>
    <source>
        <strain evidence="2">JCM 30846</strain>
    </source>
</reference>
<proteinExistence type="predicted"/>
<evidence type="ECO:0000313" key="1">
    <source>
        <dbReference type="EMBL" id="GAA3736072.1"/>
    </source>
</evidence>